<feature type="compositionally biased region" description="Basic residues" evidence="1">
    <location>
        <begin position="22"/>
        <end position="33"/>
    </location>
</feature>
<proteinExistence type="predicted"/>
<feature type="non-terminal residue" evidence="2">
    <location>
        <position position="1"/>
    </location>
</feature>
<feature type="compositionally biased region" description="Basic and acidic residues" evidence="1">
    <location>
        <begin position="534"/>
        <end position="544"/>
    </location>
</feature>
<feature type="non-terminal residue" evidence="2">
    <location>
        <position position="576"/>
    </location>
</feature>
<feature type="compositionally biased region" description="Basic residues" evidence="1">
    <location>
        <begin position="375"/>
        <end position="391"/>
    </location>
</feature>
<keyword evidence="2" id="KW-0560">Oxidoreductase</keyword>
<feature type="compositionally biased region" description="Basic residues" evidence="1">
    <location>
        <begin position="298"/>
        <end position="308"/>
    </location>
</feature>
<feature type="region of interest" description="Disordered" evidence="1">
    <location>
        <begin position="1"/>
        <end position="576"/>
    </location>
</feature>
<evidence type="ECO:0000256" key="1">
    <source>
        <dbReference type="SAM" id="MobiDB-lite"/>
    </source>
</evidence>
<feature type="compositionally biased region" description="Basic and acidic residues" evidence="1">
    <location>
        <begin position="332"/>
        <end position="374"/>
    </location>
</feature>
<feature type="compositionally biased region" description="Basic residues" evidence="1">
    <location>
        <begin position="130"/>
        <end position="140"/>
    </location>
</feature>
<organism evidence="2">
    <name type="scientific">uncultured Thermomicrobiales bacterium</name>
    <dbReference type="NCBI Taxonomy" id="1645740"/>
    <lineage>
        <taxon>Bacteria</taxon>
        <taxon>Pseudomonadati</taxon>
        <taxon>Thermomicrobiota</taxon>
        <taxon>Thermomicrobia</taxon>
        <taxon>Thermomicrobiales</taxon>
        <taxon>environmental samples</taxon>
    </lineage>
</organism>
<feature type="compositionally biased region" description="Basic residues" evidence="1">
    <location>
        <begin position="1"/>
        <end position="15"/>
    </location>
</feature>
<sequence>GLSPLRRGHRRRRRGRPDGGHPARRQGEHRRRLQALPAAVPHRRRPGRDQRRPGQHRGRPLAVAHVRHRQGRRLPGRPGRRRGARPGGGRRRARAGAHGAAVQPDAGRPDRPAPLRRPHPQLRGGSRPPRLLRGRPHRPHDHPDALPAGDQAQRQLPRRAPPDRPALHGRRDRLRLRHLRGQNRRDPHGPRQDRPRRDGGLRPGLEDHLERDGRHRRRDGGRLPPRRPPDGHGVLPVPSDRHLQAGGPPLGGGPGRGRHPPQRRRRSVRRPLRADARGPGATRHGLPLHLPGGEGGPRRQRRGLRLPRPHPPAAGADRREAAGHHRLCPDLPRGRAEDGADPDPADRPLRDGRHPDRHRGAGDPGRTGDADPRLLRRRRVGLCLRPRRQPARHQLAGRPGRLRAAGRQAHARLHRGQRPAAAADRSRVRRPRSARRHPLAAEGHPGHRDPGGDAGADDGQGLGRPRRGRDDGGEGADRRAAPGLRQLRHRRQGHDLQHRPPGGPRAGLHARLRRGDDRGGAGADGEPGRSLPRRLPEPGRRELAGPHPGLPRLRRAGDAEEAGDDHRVPAEGAEVL</sequence>
<dbReference type="AlphaFoldDB" id="A0A6J4UPP1"/>
<feature type="compositionally biased region" description="Basic and acidic residues" evidence="1">
    <location>
        <begin position="183"/>
        <end position="213"/>
    </location>
</feature>
<accession>A0A6J4UPP1</accession>
<protein>
    <submittedName>
        <fullName evidence="2">Succinate dehydrogenase flavoprotein subunit</fullName>
        <ecNumber evidence="2">1.3.5.1</ecNumber>
    </submittedName>
</protein>
<evidence type="ECO:0000313" key="2">
    <source>
        <dbReference type="EMBL" id="CAA9554237.1"/>
    </source>
</evidence>
<feature type="compositionally biased region" description="Basic residues" evidence="1">
    <location>
        <begin position="427"/>
        <end position="438"/>
    </location>
</feature>
<feature type="compositionally biased region" description="Gly residues" evidence="1">
    <location>
        <begin position="452"/>
        <end position="462"/>
    </location>
</feature>
<name>A0A6J4UPP1_9BACT</name>
<dbReference type="EC" id="1.3.5.1" evidence="2"/>
<dbReference type="EMBL" id="CADCWF010000126">
    <property type="protein sequence ID" value="CAA9554237.1"/>
    <property type="molecule type" value="Genomic_DNA"/>
</dbReference>
<reference evidence="2" key="1">
    <citation type="submission" date="2020-02" db="EMBL/GenBank/DDBJ databases">
        <authorList>
            <person name="Meier V. D."/>
        </authorList>
    </citation>
    <scope>NUCLEOTIDE SEQUENCE</scope>
    <source>
        <strain evidence="2">AVDCRST_MAG59</strain>
    </source>
</reference>
<feature type="compositionally biased region" description="Basic residues" evidence="1">
    <location>
        <begin position="167"/>
        <end position="182"/>
    </location>
</feature>
<gene>
    <name evidence="2" type="ORF">AVDCRST_MAG59-2033</name>
</gene>
<dbReference type="GO" id="GO:0008177">
    <property type="term" value="F:succinate dehydrogenase (quinone) activity"/>
    <property type="evidence" value="ECO:0007669"/>
    <property type="project" value="UniProtKB-EC"/>
</dbReference>
<feature type="compositionally biased region" description="Basic residues" evidence="1">
    <location>
        <begin position="256"/>
        <end position="271"/>
    </location>
</feature>
<feature type="compositionally biased region" description="Basic residues" evidence="1">
    <location>
        <begin position="53"/>
        <end position="95"/>
    </location>
</feature>
<feature type="compositionally biased region" description="Low complexity" evidence="1">
    <location>
        <begin position="394"/>
        <end position="408"/>
    </location>
</feature>
<feature type="compositionally biased region" description="Basic and acidic residues" evidence="1">
    <location>
        <begin position="468"/>
        <end position="480"/>
    </location>
</feature>